<dbReference type="InterPro" id="IPR023753">
    <property type="entry name" value="FAD/NAD-binding_dom"/>
</dbReference>
<dbReference type="GO" id="GO:0050660">
    <property type="term" value="F:flavin adenine dinucleotide binding"/>
    <property type="evidence" value="ECO:0007669"/>
    <property type="project" value="UniProtKB-UniRule"/>
</dbReference>
<dbReference type="PANTHER" id="PTHR48105">
    <property type="entry name" value="THIOREDOXIN REDUCTASE 1-RELATED-RELATED"/>
    <property type="match status" value="1"/>
</dbReference>
<comment type="caution">
    <text evidence="5">Lacks conserved residue(s) required for the propagation of feature annotation.</text>
</comment>
<dbReference type="OrthoDB" id="9806179at2"/>
<keyword evidence="1 5" id="KW-0285">Flavoprotein</keyword>
<evidence type="ECO:0000313" key="8">
    <source>
        <dbReference type="Proteomes" id="UP000246077"/>
    </source>
</evidence>
<reference evidence="8" key="1">
    <citation type="submission" date="2018-05" db="EMBL/GenBank/DDBJ databases">
        <title>Zavarzinia sp. HR-AS.</title>
        <authorList>
            <person name="Lee Y."/>
            <person name="Jeon C.O."/>
        </authorList>
    </citation>
    <scope>NUCLEOTIDE SEQUENCE [LARGE SCALE GENOMIC DNA]</scope>
    <source>
        <strain evidence="8">DSM 1231</strain>
    </source>
</reference>
<organism evidence="7 8">
    <name type="scientific">Zavarzinia compransoris</name>
    <dbReference type="NCBI Taxonomy" id="1264899"/>
    <lineage>
        <taxon>Bacteria</taxon>
        <taxon>Pseudomonadati</taxon>
        <taxon>Pseudomonadota</taxon>
        <taxon>Alphaproteobacteria</taxon>
        <taxon>Rhodospirillales</taxon>
        <taxon>Zavarziniaceae</taxon>
        <taxon>Zavarzinia</taxon>
    </lineage>
</organism>
<feature type="binding site" evidence="5">
    <location>
        <position position="49"/>
    </location>
    <ligand>
        <name>FAD</name>
        <dbReference type="ChEBI" id="CHEBI:57692"/>
    </ligand>
</feature>
<dbReference type="InterPro" id="IPR022890">
    <property type="entry name" value="Fd--NADP_Rdtase_type_2"/>
</dbReference>
<feature type="binding site" evidence="5">
    <location>
        <position position="332"/>
    </location>
    <ligand>
        <name>FAD</name>
        <dbReference type="ChEBI" id="CHEBI:57692"/>
    </ligand>
</feature>
<comment type="catalytic activity">
    <reaction evidence="5">
        <text>2 reduced [2Fe-2S]-[ferredoxin] + NADP(+) + H(+) = 2 oxidized [2Fe-2S]-[ferredoxin] + NADPH</text>
        <dbReference type="Rhea" id="RHEA:20125"/>
        <dbReference type="Rhea" id="RHEA-COMP:10000"/>
        <dbReference type="Rhea" id="RHEA-COMP:10001"/>
        <dbReference type="ChEBI" id="CHEBI:15378"/>
        <dbReference type="ChEBI" id="CHEBI:33737"/>
        <dbReference type="ChEBI" id="CHEBI:33738"/>
        <dbReference type="ChEBI" id="CHEBI:57783"/>
        <dbReference type="ChEBI" id="CHEBI:58349"/>
        <dbReference type="EC" id="1.18.1.2"/>
    </reaction>
</comment>
<comment type="subunit">
    <text evidence="5">Homodimer.</text>
</comment>
<feature type="binding site" evidence="5">
    <location>
        <position position="124"/>
    </location>
    <ligand>
        <name>FAD</name>
        <dbReference type="ChEBI" id="CHEBI:57692"/>
    </ligand>
</feature>
<keyword evidence="4 5" id="KW-0560">Oxidoreductase</keyword>
<feature type="binding site" evidence="5">
    <location>
        <position position="36"/>
    </location>
    <ligand>
        <name>FAD</name>
        <dbReference type="ChEBI" id="CHEBI:57692"/>
    </ligand>
</feature>
<evidence type="ECO:0000256" key="4">
    <source>
        <dbReference type="ARBA" id="ARBA00023002"/>
    </source>
</evidence>
<dbReference type="InterPro" id="IPR036188">
    <property type="entry name" value="FAD/NAD-bd_sf"/>
</dbReference>
<dbReference type="PRINTS" id="PR00368">
    <property type="entry name" value="FADPNR"/>
</dbReference>
<dbReference type="Pfam" id="PF07992">
    <property type="entry name" value="Pyr_redox_2"/>
    <property type="match status" value="1"/>
</dbReference>
<dbReference type="AlphaFoldDB" id="A0A317DZC7"/>
<feature type="domain" description="FAD/NAD(P)-binding" evidence="6">
    <location>
        <begin position="8"/>
        <end position="300"/>
    </location>
</feature>
<evidence type="ECO:0000259" key="6">
    <source>
        <dbReference type="Pfam" id="PF07992"/>
    </source>
</evidence>
<dbReference type="Gene3D" id="3.50.50.60">
    <property type="entry name" value="FAD/NAD(P)-binding domain"/>
    <property type="match status" value="2"/>
</dbReference>
<dbReference type="InterPro" id="IPR050097">
    <property type="entry name" value="Ferredoxin-NADP_redctase_2"/>
</dbReference>
<comment type="cofactor">
    <cofactor evidence="5">
        <name>FAD</name>
        <dbReference type="ChEBI" id="CHEBI:57692"/>
    </cofactor>
    <text evidence="5">Binds 1 FAD per subunit.</text>
</comment>
<keyword evidence="3 5" id="KW-0521">NADP</keyword>
<evidence type="ECO:0000256" key="1">
    <source>
        <dbReference type="ARBA" id="ARBA00022630"/>
    </source>
</evidence>
<dbReference type="EC" id="1.18.1.2" evidence="5"/>
<dbReference type="GO" id="GO:0004324">
    <property type="term" value="F:ferredoxin-NADP+ reductase activity"/>
    <property type="evidence" value="ECO:0007669"/>
    <property type="project" value="UniProtKB-UniRule"/>
</dbReference>
<gene>
    <name evidence="7" type="ORF">DKG75_13950</name>
</gene>
<dbReference type="RefSeq" id="WP_109921748.1">
    <property type="nucleotide sequence ID" value="NZ_QGLF01000004.1"/>
</dbReference>
<protein>
    <recommendedName>
        <fullName evidence="5">Ferredoxin--NADP reductase</fullName>
        <shortName evidence="5">FNR</shortName>
        <shortName evidence="5">Fd-NADP(+) reductase</shortName>
        <ecNumber evidence="5">1.18.1.2</ecNumber>
    </recommendedName>
</protein>
<evidence type="ECO:0000256" key="2">
    <source>
        <dbReference type="ARBA" id="ARBA00022827"/>
    </source>
</evidence>
<dbReference type="SUPFAM" id="SSF51905">
    <property type="entry name" value="FAD/NAD(P)-binding domain"/>
    <property type="match status" value="1"/>
</dbReference>
<feature type="binding site" evidence="5">
    <location>
        <position position="44"/>
    </location>
    <ligand>
        <name>FAD</name>
        <dbReference type="ChEBI" id="CHEBI:57692"/>
    </ligand>
</feature>
<accession>A0A317DZC7</accession>
<comment type="similarity">
    <text evidence="5">Belongs to the ferredoxin--NADP reductase type 2 family.</text>
</comment>
<dbReference type="GO" id="GO:0050661">
    <property type="term" value="F:NADP binding"/>
    <property type="evidence" value="ECO:0007669"/>
    <property type="project" value="UniProtKB-UniRule"/>
</dbReference>
<dbReference type="HAMAP" id="MF_01685">
    <property type="entry name" value="FENR2"/>
    <property type="match status" value="1"/>
</dbReference>
<feature type="binding site" evidence="5">
    <location>
        <position position="291"/>
    </location>
    <ligand>
        <name>FAD</name>
        <dbReference type="ChEBI" id="CHEBI:57692"/>
    </ligand>
</feature>
<evidence type="ECO:0000313" key="7">
    <source>
        <dbReference type="EMBL" id="PWR19574.1"/>
    </source>
</evidence>
<dbReference type="PRINTS" id="PR00469">
    <property type="entry name" value="PNDRDTASEII"/>
</dbReference>
<comment type="caution">
    <text evidence="7">The sequence shown here is derived from an EMBL/GenBank/DDBJ whole genome shotgun (WGS) entry which is preliminary data.</text>
</comment>
<keyword evidence="8" id="KW-1185">Reference proteome</keyword>
<proteinExistence type="inferred from homology"/>
<feature type="binding site" evidence="5">
    <location>
        <position position="89"/>
    </location>
    <ligand>
        <name>FAD</name>
        <dbReference type="ChEBI" id="CHEBI:57692"/>
    </ligand>
</feature>
<name>A0A317DZC7_9PROT</name>
<evidence type="ECO:0000256" key="3">
    <source>
        <dbReference type="ARBA" id="ARBA00022857"/>
    </source>
</evidence>
<evidence type="ECO:0000256" key="5">
    <source>
        <dbReference type="HAMAP-Rule" id="MF_01685"/>
    </source>
</evidence>
<keyword evidence="2 5" id="KW-0274">FAD</keyword>
<dbReference type="EMBL" id="QGLF01000004">
    <property type="protein sequence ID" value="PWR19574.1"/>
    <property type="molecule type" value="Genomic_DNA"/>
</dbReference>
<dbReference type="Proteomes" id="UP000246077">
    <property type="component" value="Unassembled WGS sequence"/>
</dbReference>
<sequence>MSDILSTDVAIIGAGPVGLFAVFEAGMLGLKAVVIDALDGIGGQCSALYPEKPIYDIPAHPAIDGQTLVDQLEAQAAPFAPYYLLEQQVIAVEPREGGRFRLKTSTGAKIDAGAVIIAAGCGAFGPNRPPLAGLEAYEATKGVQYMVRRREDFRDRKVVIAGGGDSAVDWALSLAEVAAGVALVHRRPKFRAAPESLRQLDDLAKSGRIEMVVPYQLDGLEGTDGQLTGVVVSTLDGQKKVLPADVLLPFYGLAMTLGPIAHWGLGLEDSRIAVEQRNCATNVPGIYAVGDIAVYPGKLKLILSGFAEAAAACHAAHAHIHPDKVVHFEYSTSKGVPGAA</sequence>